<evidence type="ECO:0000313" key="19">
    <source>
        <dbReference type="Proteomes" id="UP000661112"/>
    </source>
</evidence>
<feature type="domain" description="Response regulatory" evidence="16">
    <location>
        <begin position="910"/>
        <end position="1026"/>
    </location>
</feature>
<dbReference type="EMBL" id="JACJSG010000033">
    <property type="protein sequence ID" value="MBD2503303.1"/>
    <property type="molecule type" value="Genomic_DNA"/>
</dbReference>
<evidence type="ECO:0000256" key="10">
    <source>
        <dbReference type="ARBA" id="ARBA00023012"/>
    </source>
</evidence>
<keyword evidence="6" id="KW-0808">Transferase</keyword>
<evidence type="ECO:0000313" key="18">
    <source>
        <dbReference type="EMBL" id="MBD2503303.1"/>
    </source>
</evidence>
<keyword evidence="9 14" id="KW-1133">Transmembrane helix</keyword>
<dbReference type="SUPFAM" id="SSF55874">
    <property type="entry name" value="ATPase domain of HSP90 chaperone/DNA topoisomerase II/histidine kinase"/>
    <property type="match status" value="1"/>
</dbReference>
<evidence type="ECO:0000256" key="6">
    <source>
        <dbReference type="ARBA" id="ARBA00022679"/>
    </source>
</evidence>
<evidence type="ECO:0000256" key="1">
    <source>
        <dbReference type="ARBA" id="ARBA00000085"/>
    </source>
</evidence>
<dbReference type="InterPro" id="IPR029151">
    <property type="entry name" value="Sensor-like_sf"/>
</dbReference>
<keyword evidence="7 14" id="KW-0812">Transmembrane</keyword>
<dbReference type="Pfam" id="PF02743">
    <property type="entry name" value="dCache_1"/>
    <property type="match status" value="1"/>
</dbReference>
<dbReference type="SMART" id="SM00304">
    <property type="entry name" value="HAMP"/>
    <property type="match status" value="1"/>
</dbReference>
<keyword evidence="11 14" id="KW-0472">Membrane</keyword>
<dbReference type="PROSITE" id="PS50110">
    <property type="entry name" value="RESPONSE_REGULATORY"/>
    <property type="match status" value="1"/>
</dbReference>
<dbReference type="SUPFAM" id="SSF103190">
    <property type="entry name" value="Sensory domain-like"/>
    <property type="match status" value="1"/>
</dbReference>
<dbReference type="Gene3D" id="3.30.450.40">
    <property type="match status" value="1"/>
</dbReference>
<evidence type="ECO:0000256" key="14">
    <source>
        <dbReference type="SAM" id="Phobius"/>
    </source>
</evidence>
<dbReference type="SUPFAM" id="SSF55781">
    <property type="entry name" value="GAF domain-like"/>
    <property type="match status" value="1"/>
</dbReference>
<evidence type="ECO:0000256" key="2">
    <source>
        <dbReference type="ARBA" id="ARBA00004651"/>
    </source>
</evidence>
<dbReference type="InterPro" id="IPR005467">
    <property type="entry name" value="His_kinase_dom"/>
</dbReference>
<dbReference type="Gene3D" id="1.10.287.130">
    <property type="match status" value="1"/>
</dbReference>
<comment type="catalytic activity">
    <reaction evidence="1">
        <text>ATP + protein L-histidine = ADP + protein N-phospho-L-histidine.</text>
        <dbReference type="EC" id="2.7.13.3"/>
    </reaction>
</comment>
<evidence type="ECO:0000256" key="11">
    <source>
        <dbReference type="ARBA" id="ARBA00023136"/>
    </source>
</evidence>
<organism evidence="18 19">
    <name type="scientific">Anabaena azotica FACHB-119</name>
    <dbReference type="NCBI Taxonomy" id="947527"/>
    <lineage>
        <taxon>Bacteria</taxon>
        <taxon>Bacillati</taxon>
        <taxon>Cyanobacteriota</taxon>
        <taxon>Cyanophyceae</taxon>
        <taxon>Nostocales</taxon>
        <taxon>Nostocaceae</taxon>
        <taxon>Anabaena</taxon>
        <taxon>Anabaena azotica</taxon>
    </lineage>
</organism>
<evidence type="ECO:0000256" key="12">
    <source>
        <dbReference type="PROSITE-ProRule" id="PRU00169"/>
    </source>
</evidence>
<evidence type="ECO:0000256" key="9">
    <source>
        <dbReference type="ARBA" id="ARBA00022989"/>
    </source>
</evidence>
<feature type="modified residue" description="4-aspartylphosphate" evidence="12">
    <location>
        <position position="959"/>
    </location>
</feature>
<feature type="domain" description="HAMP" evidence="17">
    <location>
        <begin position="373"/>
        <end position="433"/>
    </location>
</feature>
<keyword evidence="4" id="KW-1003">Cell membrane</keyword>
<gene>
    <name evidence="18" type="ORF">H6G83_22305</name>
</gene>
<accession>A0ABR8DC57</accession>
<dbReference type="CDD" id="cd16922">
    <property type="entry name" value="HATPase_EvgS-ArcB-TorS-like"/>
    <property type="match status" value="1"/>
</dbReference>
<dbReference type="InterPro" id="IPR004358">
    <property type="entry name" value="Sig_transdc_His_kin-like_C"/>
</dbReference>
<dbReference type="SMART" id="SM00387">
    <property type="entry name" value="HATPase_c"/>
    <property type="match status" value="1"/>
</dbReference>
<dbReference type="InterPro" id="IPR003018">
    <property type="entry name" value="GAF"/>
</dbReference>
<dbReference type="Proteomes" id="UP000661112">
    <property type="component" value="Unassembled WGS sequence"/>
</dbReference>
<reference evidence="18 19" key="1">
    <citation type="journal article" date="2020" name="ISME J.">
        <title>Comparative genomics reveals insights into cyanobacterial evolution and habitat adaptation.</title>
        <authorList>
            <person name="Chen M.Y."/>
            <person name="Teng W.K."/>
            <person name="Zhao L."/>
            <person name="Hu C.X."/>
            <person name="Zhou Y.K."/>
            <person name="Han B.P."/>
            <person name="Song L.R."/>
            <person name="Shu W.S."/>
        </authorList>
    </citation>
    <scope>NUCLEOTIDE SEQUENCE [LARGE SCALE GENOMIC DNA]</scope>
    <source>
        <strain evidence="18 19">FACHB-119</strain>
    </source>
</reference>
<dbReference type="InterPro" id="IPR029016">
    <property type="entry name" value="GAF-like_dom_sf"/>
</dbReference>
<feature type="transmembrane region" description="Helical" evidence="14">
    <location>
        <begin position="20"/>
        <end position="41"/>
    </location>
</feature>
<dbReference type="PANTHER" id="PTHR43047:SF63">
    <property type="entry name" value="HISTIDINE KINASE"/>
    <property type="match status" value="1"/>
</dbReference>
<dbReference type="InterPro" id="IPR033479">
    <property type="entry name" value="dCache_1"/>
</dbReference>
<comment type="caution">
    <text evidence="18">The sequence shown here is derived from an EMBL/GenBank/DDBJ whole genome shotgun (WGS) entry which is preliminary data.</text>
</comment>
<keyword evidence="5 12" id="KW-0597">Phosphoprotein</keyword>
<dbReference type="Gene3D" id="3.30.450.20">
    <property type="entry name" value="PAS domain"/>
    <property type="match status" value="2"/>
</dbReference>
<evidence type="ECO:0000259" key="16">
    <source>
        <dbReference type="PROSITE" id="PS50110"/>
    </source>
</evidence>
<evidence type="ECO:0000256" key="13">
    <source>
        <dbReference type="SAM" id="Coils"/>
    </source>
</evidence>
<dbReference type="Pfam" id="PF00672">
    <property type="entry name" value="HAMP"/>
    <property type="match status" value="1"/>
</dbReference>
<dbReference type="SUPFAM" id="SSF52172">
    <property type="entry name" value="CheY-like"/>
    <property type="match status" value="1"/>
</dbReference>
<name>A0ABR8DC57_9NOST</name>
<dbReference type="SMART" id="SM00065">
    <property type="entry name" value="GAF"/>
    <property type="match status" value="1"/>
</dbReference>
<keyword evidence="13" id="KW-0175">Coiled coil</keyword>
<dbReference type="InterPro" id="IPR003661">
    <property type="entry name" value="HisK_dim/P_dom"/>
</dbReference>
<keyword evidence="19" id="KW-1185">Reference proteome</keyword>
<comment type="subcellular location">
    <subcellularLocation>
        <location evidence="2">Cell membrane</location>
        <topology evidence="2">Multi-pass membrane protein</topology>
    </subcellularLocation>
</comment>
<dbReference type="Pfam" id="PF02518">
    <property type="entry name" value="HATPase_c"/>
    <property type="match status" value="1"/>
</dbReference>
<evidence type="ECO:0000256" key="5">
    <source>
        <dbReference type="ARBA" id="ARBA00022553"/>
    </source>
</evidence>
<dbReference type="InterPro" id="IPR036097">
    <property type="entry name" value="HisK_dim/P_sf"/>
</dbReference>
<sequence>MKQNPGQSWLSSLVKNVPLSRVLVVPFLLQISLAVGLTGYLSFRNGQRAVNEVASELRQEIANQVRQDLQTFLSTPHQILNGNKNALQFGLLNMQDISAWEPYLMQQLEIFPSSLAIAISNAQGEHLSVEKLNNDEFLVRKSGRLSNYNLYSYKVNSKGQRNQLPEIIKNFDPRSRPFYQTAIKQRQFSFSQIYAPLTEKTLRISASVPIYNAQGKLLGVNTTLCHLSDIGEYLRNLKVGKSGQIFIIERSGLLVASSTGEQPFFFKNGSTIRLAASASSNYLTQATAKFLASKFGNLNKIHHLQELEFSVDGKRQFLEIQPFNNQTNINWLIAVVIPEGDFMEQINRHTQITIFLCLGAFVLATALGIVTTRWIAQPVLSLSKAAKALAQTAADGSFSNDAESVVTVEGIAELEVLGQSFNQMSQELRASFEQLEMRVEQRTQELQQEIRERIQNEQQLRQHSQALGELAKHRAISAGDLATAFHIITEKAAQALEVERVSIWLYSSDRSKLQCVDLYERSHHRHSSGQERSRAEYPVYFAAVANARTITINDTSKDPRVQEFWRELLEPNNVVSLIDAPIWVGGEVVGMVFNEQVGITRQWKLSEQNFAGSITDFVALTLEVCDRQRAEVALRQAKEAAEVANLAKSAFLANMSHELRTPLNSILGITEALQDEVCGPVTQEQHKSLTTLENSGKHLLALINDILDLAKIESGKMELELAPTSVRELCDSSLIFVKQQAFKKNIHLHSQIAENIGKIQVDERRIRQLLINLLSNAVKFTPEGGEVRLEVANQIDPTTNKINTIQLSVVDNGIGITQENLSNLFQPFVQVENSYTRRYAGTGLGLSLVKRIAELHGGSIAVESEVNKGSRFTFTLPWKEPERQIKELVEDAEIPSRKLVERENISSQPLILLAEDNEANILTITQYLKAYGYRILLANNGQQAIEIAKTQQPQLILMDVQMPEMDGLEATRQIRQDADIAHIPIIALTSFAMRSDQEQIMAVGVDSYMSKPVSLKELVAEIGKYVLK</sequence>
<evidence type="ECO:0000259" key="15">
    <source>
        <dbReference type="PROSITE" id="PS50109"/>
    </source>
</evidence>
<keyword evidence="10" id="KW-0902">Two-component regulatory system</keyword>
<dbReference type="Gene3D" id="3.30.565.10">
    <property type="entry name" value="Histidine kinase-like ATPase, C-terminal domain"/>
    <property type="match status" value="1"/>
</dbReference>
<dbReference type="PRINTS" id="PR00344">
    <property type="entry name" value="BCTRLSENSOR"/>
</dbReference>
<dbReference type="EC" id="2.7.13.3" evidence="3"/>
<dbReference type="Gene3D" id="6.10.340.10">
    <property type="match status" value="1"/>
</dbReference>
<proteinExistence type="predicted"/>
<evidence type="ECO:0000256" key="8">
    <source>
        <dbReference type="ARBA" id="ARBA00022777"/>
    </source>
</evidence>
<feature type="transmembrane region" description="Helical" evidence="14">
    <location>
        <begin position="352"/>
        <end position="376"/>
    </location>
</feature>
<dbReference type="PROSITE" id="PS50885">
    <property type="entry name" value="HAMP"/>
    <property type="match status" value="1"/>
</dbReference>
<dbReference type="Pfam" id="PF01590">
    <property type="entry name" value="GAF"/>
    <property type="match status" value="1"/>
</dbReference>
<dbReference type="PANTHER" id="PTHR43047">
    <property type="entry name" value="TWO-COMPONENT HISTIDINE PROTEIN KINASE"/>
    <property type="match status" value="1"/>
</dbReference>
<dbReference type="Pfam" id="PF00512">
    <property type="entry name" value="HisKA"/>
    <property type="match status" value="1"/>
</dbReference>
<dbReference type="CDD" id="cd00082">
    <property type="entry name" value="HisKA"/>
    <property type="match status" value="1"/>
</dbReference>
<dbReference type="RefSeq" id="WP_190476166.1">
    <property type="nucleotide sequence ID" value="NZ_JACJSG010000033.1"/>
</dbReference>
<dbReference type="PROSITE" id="PS50109">
    <property type="entry name" value="HIS_KIN"/>
    <property type="match status" value="1"/>
</dbReference>
<dbReference type="Gene3D" id="3.40.50.2300">
    <property type="match status" value="1"/>
</dbReference>
<feature type="coiled-coil region" evidence="13">
    <location>
        <begin position="425"/>
        <end position="452"/>
    </location>
</feature>
<evidence type="ECO:0000259" key="17">
    <source>
        <dbReference type="PROSITE" id="PS50885"/>
    </source>
</evidence>
<feature type="domain" description="Histidine kinase" evidence="15">
    <location>
        <begin position="654"/>
        <end position="880"/>
    </location>
</feature>
<dbReference type="InterPro" id="IPR036890">
    <property type="entry name" value="HATPase_C_sf"/>
</dbReference>
<evidence type="ECO:0000256" key="7">
    <source>
        <dbReference type="ARBA" id="ARBA00022692"/>
    </source>
</evidence>
<dbReference type="SMART" id="SM00448">
    <property type="entry name" value="REC"/>
    <property type="match status" value="1"/>
</dbReference>
<evidence type="ECO:0000256" key="3">
    <source>
        <dbReference type="ARBA" id="ARBA00012438"/>
    </source>
</evidence>
<dbReference type="SUPFAM" id="SSF47384">
    <property type="entry name" value="Homodimeric domain of signal transducing histidine kinase"/>
    <property type="match status" value="1"/>
</dbReference>
<dbReference type="InterPro" id="IPR001789">
    <property type="entry name" value="Sig_transdc_resp-reg_receiver"/>
</dbReference>
<dbReference type="InterPro" id="IPR003660">
    <property type="entry name" value="HAMP_dom"/>
</dbReference>
<dbReference type="InterPro" id="IPR003594">
    <property type="entry name" value="HATPase_dom"/>
</dbReference>
<protein>
    <recommendedName>
        <fullName evidence="3">histidine kinase</fullName>
        <ecNumber evidence="3">2.7.13.3</ecNumber>
    </recommendedName>
</protein>
<evidence type="ECO:0000256" key="4">
    <source>
        <dbReference type="ARBA" id="ARBA00022475"/>
    </source>
</evidence>
<dbReference type="CDD" id="cd12913">
    <property type="entry name" value="PDC1_MCP_like"/>
    <property type="match status" value="1"/>
</dbReference>
<dbReference type="Pfam" id="PF00072">
    <property type="entry name" value="Response_reg"/>
    <property type="match status" value="1"/>
</dbReference>
<dbReference type="InterPro" id="IPR011006">
    <property type="entry name" value="CheY-like_superfamily"/>
</dbReference>
<keyword evidence="8" id="KW-0418">Kinase</keyword>
<dbReference type="SMART" id="SM00388">
    <property type="entry name" value="HisKA"/>
    <property type="match status" value="1"/>
</dbReference>